<evidence type="ECO:0000256" key="1">
    <source>
        <dbReference type="ARBA" id="ARBA00022679"/>
    </source>
</evidence>
<dbReference type="InterPro" id="IPR013011">
    <property type="entry name" value="PTS_EIIB_2"/>
</dbReference>
<dbReference type="Gene3D" id="3.40.50.2300">
    <property type="match status" value="1"/>
</dbReference>
<dbReference type="Pfam" id="PF02302">
    <property type="entry name" value="PTS_IIB"/>
    <property type="match status" value="1"/>
</dbReference>
<sequence>MICSTGVGTSELLKIRVQQRFPDLNIVATMSQRQARKNLDFINENIDLIFSTIRVPMQIGKIPVLNIGPLLTEKDIQTINYFFKEMN</sequence>
<dbReference type="CDD" id="cd05568">
    <property type="entry name" value="PTS_IIB_bgl_like"/>
    <property type="match status" value="1"/>
</dbReference>
<dbReference type="AlphaFoldDB" id="A0A378MGQ4"/>
<evidence type="ECO:0000313" key="6">
    <source>
        <dbReference type="Proteomes" id="UP000254879"/>
    </source>
</evidence>
<dbReference type="PANTHER" id="PTHR30185:SF18">
    <property type="entry name" value="TRANSCRIPTIONAL REGULATOR MTLR"/>
    <property type="match status" value="1"/>
</dbReference>
<dbReference type="InterPro" id="IPR003501">
    <property type="entry name" value="PTS_EIIB_2/3"/>
</dbReference>
<dbReference type="InterPro" id="IPR050661">
    <property type="entry name" value="BglG_antiterminators"/>
</dbReference>
<evidence type="ECO:0000256" key="2">
    <source>
        <dbReference type="ARBA" id="ARBA00023015"/>
    </source>
</evidence>
<proteinExistence type="predicted"/>
<evidence type="ECO:0000313" key="5">
    <source>
        <dbReference type="EMBL" id="STY44964.1"/>
    </source>
</evidence>
<dbReference type="GO" id="GO:0008982">
    <property type="term" value="F:protein-N(PI)-phosphohistidine-sugar phosphotransferase activity"/>
    <property type="evidence" value="ECO:0007669"/>
    <property type="project" value="InterPro"/>
</dbReference>
<dbReference type="PROSITE" id="PS51099">
    <property type="entry name" value="PTS_EIIB_TYPE_2"/>
    <property type="match status" value="1"/>
</dbReference>
<organism evidence="5 6">
    <name type="scientific">Listeria grayi</name>
    <name type="common">Listeria murrayi</name>
    <dbReference type="NCBI Taxonomy" id="1641"/>
    <lineage>
        <taxon>Bacteria</taxon>
        <taxon>Bacillati</taxon>
        <taxon>Bacillota</taxon>
        <taxon>Bacilli</taxon>
        <taxon>Bacillales</taxon>
        <taxon>Listeriaceae</taxon>
        <taxon>Listeria</taxon>
    </lineage>
</organism>
<dbReference type="InterPro" id="IPR036095">
    <property type="entry name" value="PTS_EIIB-like_sf"/>
</dbReference>
<evidence type="ECO:0000256" key="3">
    <source>
        <dbReference type="ARBA" id="ARBA00023163"/>
    </source>
</evidence>
<accession>A0A378MGQ4</accession>
<dbReference type="PANTHER" id="PTHR30185">
    <property type="entry name" value="CRYPTIC BETA-GLUCOSIDE BGL OPERON ANTITERMINATOR"/>
    <property type="match status" value="1"/>
</dbReference>
<dbReference type="Proteomes" id="UP000254879">
    <property type="component" value="Unassembled WGS sequence"/>
</dbReference>
<name>A0A378MGQ4_LISGR</name>
<dbReference type="GO" id="GO:0009401">
    <property type="term" value="P:phosphoenolpyruvate-dependent sugar phosphotransferase system"/>
    <property type="evidence" value="ECO:0007669"/>
    <property type="project" value="InterPro"/>
</dbReference>
<evidence type="ECO:0000259" key="4">
    <source>
        <dbReference type="PROSITE" id="PS51099"/>
    </source>
</evidence>
<dbReference type="SUPFAM" id="SSF52794">
    <property type="entry name" value="PTS system IIB component-like"/>
    <property type="match status" value="1"/>
</dbReference>
<gene>
    <name evidence="5" type="ORF">NCTC10815_02337</name>
</gene>
<dbReference type="RefSeq" id="WP_256595530.1">
    <property type="nucleotide sequence ID" value="NZ_UGPG01000001.1"/>
</dbReference>
<keyword evidence="1" id="KW-0808">Transferase</keyword>
<keyword evidence="3" id="KW-0804">Transcription</keyword>
<protein>
    <recommendedName>
        <fullName evidence="4">PTS EIIB type-2 domain-containing protein</fullName>
    </recommendedName>
</protein>
<reference evidence="5 6" key="1">
    <citation type="submission" date="2018-06" db="EMBL/GenBank/DDBJ databases">
        <authorList>
            <consortium name="Pathogen Informatics"/>
            <person name="Doyle S."/>
        </authorList>
    </citation>
    <scope>NUCLEOTIDE SEQUENCE [LARGE SCALE GENOMIC DNA]</scope>
    <source>
        <strain evidence="6">NCTC 10815</strain>
    </source>
</reference>
<dbReference type="EMBL" id="UGPG01000001">
    <property type="protein sequence ID" value="STY44964.1"/>
    <property type="molecule type" value="Genomic_DNA"/>
</dbReference>
<keyword evidence="2" id="KW-0805">Transcription regulation</keyword>
<feature type="domain" description="PTS EIIB type-2" evidence="4">
    <location>
        <begin position="1"/>
        <end position="87"/>
    </location>
</feature>